<dbReference type="Proteomes" id="UP001295740">
    <property type="component" value="Unassembled WGS sequence"/>
</dbReference>
<dbReference type="Pfam" id="PF06985">
    <property type="entry name" value="HET"/>
    <property type="match status" value="1"/>
</dbReference>
<evidence type="ECO:0000259" key="1">
    <source>
        <dbReference type="Pfam" id="PF06985"/>
    </source>
</evidence>
<organism evidence="2 3">
    <name type="scientific">Anthostomella pinea</name>
    <dbReference type="NCBI Taxonomy" id="933095"/>
    <lineage>
        <taxon>Eukaryota</taxon>
        <taxon>Fungi</taxon>
        <taxon>Dikarya</taxon>
        <taxon>Ascomycota</taxon>
        <taxon>Pezizomycotina</taxon>
        <taxon>Sordariomycetes</taxon>
        <taxon>Xylariomycetidae</taxon>
        <taxon>Xylariales</taxon>
        <taxon>Xylariaceae</taxon>
        <taxon>Anthostomella</taxon>
    </lineage>
</organism>
<feature type="domain" description="Heterokaryon incompatibility" evidence="1">
    <location>
        <begin position="203"/>
        <end position="364"/>
    </location>
</feature>
<dbReference type="PANTHER" id="PTHR33112:SF16">
    <property type="entry name" value="HETEROKARYON INCOMPATIBILITY DOMAIN-CONTAINING PROTEIN"/>
    <property type="match status" value="1"/>
</dbReference>
<comment type="caution">
    <text evidence="2">The sequence shown here is derived from an EMBL/GenBank/DDBJ whole genome shotgun (WGS) entry which is preliminary data.</text>
</comment>
<dbReference type="AlphaFoldDB" id="A0AAI8VEL8"/>
<name>A0AAI8VEL8_9PEZI</name>
<evidence type="ECO:0000313" key="3">
    <source>
        <dbReference type="Proteomes" id="UP001295740"/>
    </source>
</evidence>
<proteinExistence type="predicted"/>
<dbReference type="EMBL" id="CAUWAG010000006">
    <property type="protein sequence ID" value="CAJ2503527.1"/>
    <property type="molecule type" value="Genomic_DNA"/>
</dbReference>
<accession>A0AAI8VEL8</accession>
<sequence>MQNFKFDEAPGTDLSPLKNSLCLDCWETMVRNFGTHDISHYWEEPSESMFANSSAVDPKNCDHCRLMREATRAFWDAQPSHGSDIRSEGDEQCVDGYTIIRATVVDSEETQPEALCLEVSAPSGVALPWPGYKQATAIAGHANSVECFEKINAWVEECSANHPACVPISREGPKSLIDTGPLCEDAFVRLVDWPGSDSESVKYCALSYSWGTDQQWHFTTTRETEKLRRQHIPMEQLPPTLQDAVTITRGVGCRYLWELVQVDAICIIQRDQSDWESESPRMSAIYGNAFLVLAATEATSPGDDIFAARPPVAQFDFHSGEISYPVSVRQRDDHSAWRQRYRVVSSQTVPRLPVLRSRAWAFQERILASRIVHFTATELVWECNTHCRCECSELEGKAPQNKFGAGQSLKSFFARELAGHGAWETVVEHYSVRQLTVATDLLPALSGLARRLASPELGTYLAGVWSSQLPDALLWYTFGDERSGAYRAPSWSWAARKGEVRIHGDMGFHYGNMCAEVVAAECHPAGDNPYGAVTDGYIVLRGEFKPFNGPQNQGDCKTWALRVRESQAILLEKSQRVEGAWEMVGNSDYKEGIFNGGGISTVKIV</sequence>
<reference evidence="2" key="1">
    <citation type="submission" date="2023-10" db="EMBL/GenBank/DDBJ databases">
        <authorList>
            <person name="Hackl T."/>
        </authorList>
    </citation>
    <scope>NUCLEOTIDE SEQUENCE</scope>
</reference>
<protein>
    <submittedName>
        <fullName evidence="2">Uu.00g109210.m01.CDS01</fullName>
    </submittedName>
</protein>
<gene>
    <name evidence="2" type="ORF">KHLLAP_LOCUS3995</name>
</gene>
<dbReference type="InterPro" id="IPR010730">
    <property type="entry name" value="HET"/>
</dbReference>
<dbReference type="PANTHER" id="PTHR33112">
    <property type="entry name" value="DOMAIN PROTEIN, PUTATIVE-RELATED"/>
    <property type="match status" value="1"/>
</dbReference>
<keyword evidence="3" id="KW-1185">Reference proteome</keyword>
<evidence type="ECO:0000313" key="2">
    <source>
        <dbReference type="EMBL" id="CAJ2503527.1"/>
    </source>
</evidence>